<sequence>MVDEPVYNDLNDKIGSIDDVIVSPDRQATFAVVSVGGFLGMGKHYVAIPIDHFEIRDGNLFLAGATKEALKSVPSFECNRLEKATKPRKVKAE</sequence>
<reference evidence="2 3" key="1">
    <citation type="journal article" date="2024" name="Chem. Sci.">
        <title>Discovery of megapolipeptins by genome mining of a Burkholderiales bacteria collection.</title>
        <authorList>
            <person name="Paulo B.S."/>
            <person name="Recchia M.J.J."/>
            <person name="Lee S."/>
            <person name="Fergusson C.H."/>
            <person name="Romanowski S.B."/>
            <person name="Hernandez A."/>
            <person name="Krull N."/>
            <person name="Liu D.Y."/>
            <person name="Cavanagh H."/>
            <person name="Bos A."/>
            <person name="Gray C.A."/>
            <person name="Murphy B.T."/>
            <person name="Linington R.G."/>
            <person name="Eustaquio A.S."/>
        </authorList>
    </citation>
    <scope>NUCLEOTIDE SEQUENCE [LARGE SCALE GENOMIC DNA]</scope>
    <source>
        <strain evidence="2 3">RL17-350-BIC-E</strain>
    </source>
</reference>
<dbReference type="Gene3D" id="2.30.30.240">
    <property type="entry name" value="PRC-barrel domain"/>
    <property type="match status" value="1"/>
</dbReference>
<organism evidence="2 3">
    <name type="scientific">Paraburkholderia strydomiana</name>
    <dbReference type="NCBI Taxonomy" id="1245417"/>
    <lineage>
        <taxon>Bacteria</taxon>
        <taxon>Pseudomonadati</taxon>
        <taxon>Pseudomonadota</taxon>
        <taxon>Betaproteobacteria</taxon>
        <taxon>Burkholderiales</taxon>
        <taxon>Burkholderiaceae</taxon>
        <taxon>Paraburkholderia</taxon>
    </lineage>
</organism>
<accession>A0ABW9E746</accession>
<dbReference type="InterPro" id="IPR027275">
    <property type="entry name" value="PRC-brl_dom"/>
</dbReference>
<evidence type="ECO:0000313" key="3">
    <source>
        <dbReference type="Proteomes" id="UP001629392"/>
    </source>
</evidence>
<gene>
    <name evidence="2" type="ORF">PQQ73_00475</name>
</gene>
<evidence type="ECO:0000259" key="1">
    <source>
        <dbReference type="Pfam" id="PF05239"/>
    </source>
</evidence>
<dbReference type="Pfam" id="PF05239">
    <property type="entry name" value="PRC"/>
    <property type="match status" value="1"/>
</dbReference>
<protein>
    <submittedName>
        <fullName evidence="2">PRC-barrel domain-containing protein</fullName>
    </submittedName>
</protein>
<proteinExistence type="predicted"/>
<dbReference type="InterPro" id="IPR011033">
    <property type="entry name" value="PRC_barrel-like_sf"/>
</dbReference>
<dbReference type="Proteomes" id="UP001629392">
    <property type="component" value="Unassembled WGS sequence"/>
</dbReference>
<evidence type="ECO:0000313" key="2">
    <source>
        <dbReference type="EMBL" id="MFM0714803.1"/>
    </source>
</evidence>
<keyword evidence="3" id="KW-1185">Reference proteome</keyword>
<dbReference type="EMBL" id="JAQQCL010000001">
    <property type="protein sequence ID" value="MFM0714803.1"/>
    <property type="molecule type" value="Genomic_DNA"/>
</dbReference>
<dbReference type="PANTHER" id="PTHR36505:SF1">
    <property type="entry name" value="BLR1072 PROTEIN"/>
    <property type="match status" value="1"/>
</dbReference>
<name>A0ABW9E746_9BURK</name>
<dbReference type="PANTHER" id="PTHR36505">
    <property type="entry name" value="BLR1072 PROTEIN"/>
    <property type="match status" value="1"/>
</dbReference>
<dbReference type="SUPFAM" id="SSF50346">
    <property type="entry name" value="PRC-barrel domain"/>
    <property type="match status" value="1"/>
</dbReference>
<feature type="domain" description="PRC-barrel" evidence="1">
    <location>
        <begin position="3"/>
        <end position="59"/>
    </location>
</feature>
<comment type="caution">
    <text evidence="2">The sequence shown here is derived from an EMBL/GenBank/DDBJ whole genome shotgun (WGS) entry which is preliminary data.</text>
</comment>